<reference evidence="1 2" key="1">
    <citation type="journal article" date="2023" name="Science">
        <title>Complex scaffold remodeling in plant triterpene biosynthesis.</title>
        <authorList>
            <person name="De La Pena R."/>
            <person name="Hodgson H."/>
            <person name="Liu J.C."/>
            <person name="Stephenson M.J."/>
            <person name="Martin A.C."/>
            <person name="Owen C."/>
            <person name="Harkess A."/>
            <person name="Leebens-Mack J."/>
            <person name="Jimenez L.E."/>
            <person name="Osbourn A."/>
            <person name="Sattely E.S."/>
        </authorList>
    </citation>
    <scope>NUCLEOTIDE SEQUENCE [LARGE SCALE GENOMIC DNA]</scope>
    <source>
        <strain evidence="2">cv. JPN11</strain>
        <tissue evidence="1">Leaf</tissue>
    </source>
</reference>
<accession>A0ACC1XEA1</accession>
<gene>
    <name evidence="1" type="ORF">OWV82_019292</name>
</gene>
<evidence type="ECO:0000313" key="2">
    <source>
        <dbReference type="Proteomes" id="UP001164539"/>
    </source>
</evidence>
<name>A0ACC1XEA1_MELAZ</name>
<comment type="caution">
    <text evidence="1">The sequence shown here is derived from an EMBL/GenBank/DDBJ whole genome shotgun (WGS) entry which is preliminary data.</text>
</comment>
<proteinExistence type="predicted"/>
<organism evidence="1 2">
    <name type="scientific">Melia azedarach</name>
    <name type="common">Chinaberry tree</name>
    <dbReference type="NCBI Taxonomy" id="155640"/>
    <lineage>
        <taxon>Eukaryota</taxon>
        <taxon>Viridiplantae</taxon>
        <taxon>Streptophyta</taxon>
        <taxon>Embryophyta</taxon>
        <taxon>Tracheophyta</taxon>
        <taxon>Spermatophyta</taxon>
        <taxon>Magnoliopsida</taxon>
        <taxon>eudicotyledons</taxon>
        <taxon>Gunneridae</taxon>
        <taxon>Pentapetalae</taxon>
        <taxon>rosids</taxon>
        <taxon>malvids</taxon>
        <taxon>Sapindales</taxon>
        <taxon>Meliaceae</taxon>
        <taxon>Melia</taxon>
    </lineage>
</organism>
<protein>
    <submittedName>
        <fullName evidence="1">NAC domain containing protein</fullName>
    </submittedName>
</protein>
<dbReference type="EMBL" id="CM051403">
    <property type="protein sequence ID" value="KAJ4709513.1"/>
    <property type="molecule type" value="Genomic_DNA"/>
</dbReference>
<dbReference type="Proteomes" id="UP001164539">
    <property type="component" value="Chromosome 10"/>
</dbReference>
<evidence type="ECO:0000313" key="1">
    <source>
        <dbReference type="EMBL" id="KAJ4709513.1"/>
    </source>
</evidence>
<keyword evidence="2" id="KW-1185">Reference proteome</keyword>
<sequence length="216" mass="24294">MASPATMASSSKYANKRNAYNLSNISNSLTADDSIKWQEKVAVGIRFNPTDEVLASHFLAWKLSGSTEGPIFSLTKEVDVHQHDPSDLSRLAYDFGDGKMYVFTPLNKKVPVPSGGYWKKTGETTKNPIATKNTLVYYKNDQKSNPVKTQWLMKEYMLPDNQLLLKQDFEDSWTLCVVYRSKRQIGGQKMSPEEKNQFSSDSCEDSTSDMSSSDSD</sequence>